<sequence length="246" mass="27412">MRPKKPTPRYTHIADIIELSPHLRRFILSGDGLKDFPVGKEGSYVKLLLAQADGSEMIKRSYTIRSFNPDTNELALDFVVNCHEGPATLWAKQAKVGDNVMIAGPGPLKMTDYQQSSYLLVGDITAVNAVNGYVPRFSKDADVRAVVSVPTRSDIIEMDYDDSHNTVWFVEDEAQTTLEQTVTETAKNMANNTHVFLGIEAGHVRSLKPILQDELGFDRLNIFAVGYWKRGVDADRFGAQKRANPL</sequence>
<dbReference type="Gene3D" id="2.40.30.10">
    <property type="entry name" value="Translation factors"/>
    <property type="match status" value="1"/>
</dbReference>
<dbReference type="InterPro" id="IPR017938">
    <property type="entry name" value="Riboflavin_synthase-like_b-brl"/>
</dbReference>
<dbReference type="CDD" id="cd06193">
    <property type="entry name" value="siderophore_interacting"/>
    <property type="match status" value="1"/>
</dbReference>
<reference evidence="3 4" key="1">
    <citation type="submission" date="2023-10" db="EMBL/GenBank/DDBJ databases">
        <title>Complete genome sequence of Shewanella sp. DAU334.</title>
        <authorList>
            <person name="Lee Y.-S."/>
            <person name="Jeong H.-R."/>
            <person name="Hwang E.-J."/>
            <person name="Choi Y.-L."/>
            <person name="Kim G.-D."/>
        </authorList>
    </citation>
    <scope>NUCLEOTIDE SEQUENCE [LARGE SCALE GENOMIC DNA]</scope>
    <source>
        <strain evidence="3 4">DAU334</strain>
    </source>
</reference>
<dbReference type="InterPro" id="IPR007037">
    <property type="entry name" value="SIP_rossman_dom"/>
</dbReference>
<dbReference type="InterPro" id="IPR017927">
    <property type="entry name" value="FAD-bd_FR_type"/>
</dbReference>
<evidence type="ECO:0000313" key="3">
    <source>
        <dbReference type="EMBL" id="WOT05401.1"/>
    </source>
</evidence>
<dbReference type="InterPro" id="IPR013113">
    <property type="entry name" value="SIP_FAD-bd"/>
</dbReference>
<dbReference type="PANTHER" id="PTHR30157:SF0">
    <property type="entry name" value="NADPH-DEPENDENT FERRIC-CHELATE REDUCTASE"/>
    <property type="match status" value="1"/>
</dbReference>
<proteinExistence type="inferred from homology"/>
<keyword evidence="4" id="KW-1185">Reference proteome</keyword>
<dbReference type="InterPro" id="IPR039374">
    <property type="entry name" value="SIP_fam"/>
</dbReference>
<evidence type="ECO:0000259" key="2">
    <source>
        <dbReference type="PROSITE" id="PS51384"/>
    </source>
</evidence>
<dbReference type="PROSITE" id="PS51384">
    <property type="entry name" value="FAD_FR"/>
    <property type="match status" value="1"/>
</dbReference>
<organism evidence="3 4">
    <name type="scientific">Shewanella youngdeokensis</name>
    <dbReference type="NCBI Taxonomy" id="2999068"/>
    <lineage>
        <taxon>Bacteria</taxon>
        <taxon>Pseudomonadati</taxon>
        <taxon>Pseudomonadota</taxon>
        <taxon>Gammaproteobacteria</taxon>
        <taxon>Alteromonadales</taxon>
        <taxon>Shewanellaceae</taxon>
        <taxon>Shewanella</taxon>
    </lineage>
</organism>
<name>A0ABZ0JZ03_9GAMM</name>
<protein>
    <submittedName>
        <fullName evidence="3">Siderophore-interacting protein</fullName>
    </submittedName>
</protein>
<dbReference type="RefSeq" id="WP_310469660.1">
    <property type="nucleotide sequence ID" value="NZ_CP136522.1"/>
</dbReference>
<comment type="similarity">
    <text evidence="1">Belongs to the SIP oxidoreductase family.</text>
</comment>
<gene>
    <name evidence="3" type="ORF">RGE70_00815</name>
</gene>
<accession>A0ABZ0JZ03</accession>
<dbReference type="SUPFAM" id="SSF63380">
    <property type="entry name" value="Riboflavin synthase domain-like"/>
    <property type="match status" value="1"/>
</dbReference>
<dbReference type="EMBL" id="CP136522">
    <property type="protein sequence ID" value="WOT05401.1"/>
    <property type="molecule type" value="Genomic_DNA"/>
</dbReference>
<dbReference type="Pfam" id="PF04954">
    <property type="entry name" value="SIP"/>
    <property type="match status" value="1"/>
</dbReference>
<dbReference type="InterPro" id="IPR039261">
    <property type="entry name" value="FNR_nucleotide-bd"/>
</dbReference>
<evidence type="ECO:0000313" key="4">
    <source>
        <dbReference type="Proteomes" id="UP001529491"/>
    </source>
</evidence>
<dbReference type="Pfam" id="PF08021">
    <property type="entry name" value="FAD_binding_9"/>
    <property type="match status" value="1"/>
</dbReference>
<feature type="domain" description="FAD-binding FR-type" evidence="2">
    <location>
        <begin position="6"/>
        <end position="112"/>
    </location>
</feature>
<dbReference type="Gene3D" id="3.40.50.80">
    <property type="entry name" value="Nucleotide-binding domain of ferredoxin-NADP reductase (FNR) module"/>
    <property type="match status" value="1"/>
</dbReference>
<dbReference type="PANTHER" id="PTHR30157">
    <property type="entry name" value="FERRIC REDUCTASE, NADPH-DEPENDENT"/>
    <property type="match status" value="1"/>
</dbReference>
<evidence type="ECO:0000256" key="1">
    <source>
        <dbReference type="ARBA" id="ARBA00035644"/>
    </source>
</evidence>
<dbReference type="Proteomes" id="UP001529491">
    <property type="component" value="Chromosome"/>
</dbReference>